<dbReference type="AlphaFoldDB" id="B8HNB1"/>
<organism evidence="2">
    <name type="scientific">Cyanothece sp. (strain PCC 7425 / ATCC 29141)</name>
    <dbReference type="NCBI Taxonomy" id="395961"/>
    <lineage>
        <taxon>Bacteria</taxon>
        <taxon>Bacillati</taxon>
        <taxon>Cyanobacteriota</taxon>
        <taxon>Cyanophyceae</taxon>
        <taxon>Gomontiellales</taxon>
        <taxon>Cyanothecaceae</taxon>
        <taxon>Cyanothece</taxon>
    </lineage>
</organism>
<dbReference type="KEGG" id="cyn:Cyan7425_4939"/>
<dbReference type="EMBL" id="CP001344">
    <property type="protein sequence ID" value="ACL47238.1"/>
    <property type="molecule type" value="Genomic_DNA"/>
</dbReference>
<sequence length="111" mass="12948">MDSVSPKHPLYAVSVAQLRQSGVPRKQALTLMSSHETIPLTDQWIECFWCPQCQRKEWYHVRKLEQSYQVSLAPRDLWQRATGTINPDGNPSVGEFTRRQARQTNGRKFYQ</sequence>
<name>B8HNB1_CYAP4</name>
<dbReference type="HOGENOM" id="CLU_129231_0_0_3"/>
<feature type="region of interest" description="Disordered" evidence="1">
    <location>
        <begin position="81"/>
        <end position="111"/>
    </location>
</feature>
<gene>
    <name evidence="2" type="ordered locus">Cyan7425_4939</name>
</gene>
<evidence type="ECO:0000313" key="2">
    <source>
        <dbReference type="EMBL" id="ACL47238.1"/>
    </source>
</evidence>
<reference evidence="2" key="1">
    <citation type="submission" date="2009-01" db="EMBL/GenBank/DDBJ databases">
        <title>Complete sequence of chromosome Cyanothece sp. PCC 7425.</title>
        <authorList>
            <consortium name="US DOE Joint Genome Institute"/>
            <person name="Lucas S."/>
            <person name="Copeland A."/>
            <person name="Lapidus A."/>
            <person name="Glavina del Rio T."/>
            <person name="Dalin E."/>
            <person name="Tice H."/>
            <person name="Bruce D."/>
            <person name="Goodwin L."/>
            <person name="Pitluck S."/>
            <person name="Sims D."/>
            <person name="Meineke L."/>
            <person name="Brettin T."/>
            <person name="Detter J.C."/>
            <person name="Han C."/>
            <person name="Larimer F."/>
            <person name="Land M."/>
            <person name="Hauser L."/>
            <person name="Kyrpides N."/>
            <person name="Ovchinnikova G."/>
            <person name="Liberton M."/>
            <person name="Stoeckel J."/>
            <person name="Banerjee A."/>
            <person name="Singh A."/>
            <person name="Page L."/>
            <person name="Sato H."/>
            <person name="Zhao L."/>
            <person name="Sherman L."/>
            <person name="Pakrasi H."/>
            <person name="Richardson P."/>
        </authorList>
    </citation>
    <scope>NUCLEOTIDE SEQUENCE</scope>
    <source>
        <strain evidence="2">PCC 7425</strain>
    </source>
</reference>
<dbReference type="eggNOG" id="ENOG50319HC">
    <property type="taxonomic scope" value="Bacteria"/>
</dbReference>
<proteinExistence type="predicted"/>
<protein>
    <submittedName>
        <fullName evidence="2">Uncharacterized protein</fullName>
    </submittedName>
</protein>
<feature type="compositionally biased region" description="Polar residues" evidence="1">
    <location>
        <begin position="102"/>
        <end position="111"/>
    </location>
</feature>
<evidence type="ECO:0000256" key="1">
    <source>
        <dbReference type="SAM" id="MobiDB-lite"/>
    </source>
</evidence>
<accession>B8HNB1</accession>